<dbReference type="RefSeq" id="WP_124029200.1">
    <property type="nucleotide sequence ID" value="NZ_JBHRSN010000013.1"/>
</dbReference>
<evidence type="ECO:0000256" key="2">
    <source>
        <dbReference type="ARBA" id="ARBA00009142"/>
    </source>
</evidence>
<keyword evidence="5 6" id="KW-0472">Membrane</keyword>
<name>A0A3N5XWK9_9ALTE</name>
<feature type="transmembrane region" description="Helical" evidence="6">
    <location>
        <begin position="219"/>
        <end position="240"/>
    </location>
</feature>
<feature type="transmembrane region" description="Helical" evidence="6">
    <location>
        <begin position="144"/>
        <end position="164"/>
    </location>
</feature>
<dbReference type="PANTHER" id="PTHR43701:SF2">
    <property type="entry name" value="MEMBRANE TRANSPORTER PROTEIN YJNA-RELATED"/>
    <property type="match status" value="1"/>
</dbReference>
<dbReference type="OrthoDB" id="7594505at2"/>
<comment type="caution">
    <text evidence="7">The sequence shown here is derived from an EMBL/GenBank/DDBJ whole genome shotgun (WGS) entry which is preliminary data.</text>
</comment>
<feature type="transmembrane region" description="Helical" evidence="6">
    <location>
        <begin position="104"/>
        <end position="124"/>
    </location>
</feature>
<evidence type="ECO:0000256" key="3">
    <source>
        <dbReference type="ARBA" id="ARBA00022692"/>
    </source>
</evidence>
<dbReference type="EMBL" id="RPOK01000006">
    <property type="protein sequence ID" value="RPJ65072.1"/>
    <property type="molecule type" value="Genomic_DNA"/>
</dbReference>
<dbReference type="InterPro" id="IPR002781">
    <property type="entry name" value="TM_pro_TauE-like"/>
</dbReference>
<comment type="subcellular location">
    <subcellularLocation>
        <location evidence="6">Cell membrane</location>
        <topology evidence="6">Multi-pass membrane protein</topology>
    </subcellularLocation>
    <subcellularLocation>
        <location evidence="1">Membrane</location>
        <topology evidence="1">Multi-pass membrane protein</topology>
    </subcellularLocation>
</comment>
<evidence type="ECO:0000313" key="8">
    <source>
        <dbReference type="Proteomes" id="UP000275281"/>
    </source>
</evidence>
<feature type="transmembrane region" description="Helical" evidence="6">
    <location>
        <begin position="71"/>
        <end position="92"/>
    </location>
</feature>
<organism evidence="7 8">
    <name type="scientific">Alteromonas sediminis</name>
    <dbReference type="NCBI Taxonomy" id="2259342"/>
    <lineage>
        <taxon>Bacteria</taxon>
        <taxon>Pseudomonadati</taxon>
        <taxon>Pseudomonadota</taxon>
        <taxon>Gammaproteobacteria</taxon>
        <taxon>Alteromonadales</taxon>
        <taxon>Alteromonadaceae</taxon>
        <taxon>Alteromonas/Salinimonas group</taxon>
        <taxon>Alteromonas</taxon>
    </lineage>
</organism>
<accession>A0A3N5XWK9</accession>
<sequence length="296" mass="31984">MPVWLKRFLVVFCLWSTLIAVWQTPIHWISDYFGYAFLGVLGAIFANSTGAGGGVVFVPFFNHLGFDETQIVATSFAIQCCGMTAGALTWFFHYKHNHKGEDEWAMFTPSIVWITPGAILGILLVQWGKFIHPTLSAISVNSSLLHLAFGVFSILLALAIFITIPRYSKATTSHCLATLDGPVLFVVSLIGGVVTAWLSVGVGELVAVYLIMRGFSVKAAIAVAVIISAFSVWSGVVYHLVVSEAIYAQVVTFAGLGAILGGLIAKYVVLVFSPVRLKIFFASWVMILGVSGLPVF</sequence>
<reference evidence="7 8" key="1">
    <citation type="submission" date="2018-11" db="EMBL/GenBank/DDBJ databases">
        <authorList>
            <person name="Ye M.-Q."/>
            <person name="Du Z.-J."/>
        </authorList>
    </citation>
    <scope>NUCLEOTIDE SEQUENCE [LARGE SCALE GENOMIC DNA]</scope>
    <source>
        <strain evidence="7 8">U0105</strain>
    </source>
</reference>
<dbReference type="Pfam" id="PF01925">
    <property type="entry name" value="TauE"/>
    <property type="match status" value="1"/>
</dbReference>
<keyword evidence="8" id="KW-1185">Reference proteome</keyword>
<evidence type="ECO:0000256" key="4">
    <source>
        <dbReference type="ARBA" id="ARBA00022989"/>
    </source>
</evidence>
<dbReference type="Proteomes" id="UP000275281">
    <property type="component" value="Unassembled WGS sequence"/>
</dbReference>
<evidence type="ECO:0000313" key="7">
    <source>
        <dbReference type="EMBL" id="RPJ65072.1"/>
    </source>
</evidence>
<evidence type="ECO:0000256" key="6">
    <source>
        <dbReference type="RuleBase" id="RU363041"/>
    </source>
</evidence>
<dbReference type="PANTHER" id="PTHR43701">
    <property type="entry name" value="MEMBRANE TRANSPORTER PROTEIN MJ0441-RELATED"/>
    <property type="match status" value="1"/>
</dbReference>
<gene>
    <name evidence="7" type="ORF">DRW07_17305</name>
</gene>
<dbReference type="AlphaFoldDB" id="A0A3N5XWK9"/>
<evidence type="ECO:0000256" key="5">
    <source>
        <dbReference type="ARBA" id="ARBA00023136"/>
    </source>
</evidence>
<feature type="transmembrane region" description="Helical" evidence="6">
    <location>
        <begin position="184"/>
        <end position="212"/>
    </location>
</feature>
<evidence type="ECO:0000256" key="1">
    <source>
        <dbReference type="ARBA" id="ARBA00004141"/>
    </source>
</evidence>
<feature type="transmembrane region" description="Helical" evidence="6">
    <location>
        <begin position="246"/>
        <end position="265"/>
    </location>
</feature>
<protein>
    <recommendedName>
        <fullName evidence="6">Probable membrane transporter protein</fullName>
    </recommendedName>
</protein>
<keyword evidence="4 6" id="KW-1133">Transmembrane helix</keyword>
<feature type="transmembrane region" description="Helical" evidence="6">
    <location>
        <begin position="33"/>
        <end position="59"/>
    </location>
</feature>
<proteinExistence type="inferred from homology"/>
<keyword evidence="6" id="KW-1003">Cell membrane</keyword>
<dbReference type="GO" id="GO:0005886">
    <property type="term" value="C:plasma membrane"/>
    <property type="evidence" value="ECO:0007669"/>
    <property type="project" value="UniProtKB-SubCell"/>
</dbReference>
<comment type="similarity">
    <text evidence="2 6">Belongs to the 4-toluene sulfonate uptake permease (TSUP) (TC 2.A.102) family.</text>
</comment>
<keyword evidence="3 6" id="KW-0812">Transmembrane</keyword>
<dbReference type="InterPro" id="IPR051598">
    <property type="entry name" value="TSUP/Inactive_protease-like"/>
</dbReference>